<evidence type="ECO:0000256" key="8">
    <source>
        <dbReference type="HAMAP-Rule" id="MF_00986"/>
    </source>
</evidence>
<dbReference type="PIRSF" id="PIRSF000538">
    <property type="entry name" value="GlpK"/>
    <property type="match status" value="1"/>
</dbReference>
<comment type="cofactor">
    <cofactor evidence="8">
        <name>a divalent metal cation</name>
        <dbReference type="ChEBI" id="CHEBI:60240"/>
    </cofactor>
</comment>
<dbReference type="InterPro" id="IPR013450">
    <property type="entry name" value="Fuculokinase"/>
</dbReference>
<dbReference type="STRING" id="291112.PAU_00701"/>
<dbReference type="EMBL" id="FM211055">
    <property type="protein sequence ID" value="CAR67441.1"/>
    <property type="molecule type" value="Genomic_DNA"/>
</dbReference>
<feature type="domain" description="Carbohydrate kinase FGGY C-terminal" evidence="12">
    <location>
        <begin position="276"/>
        <end position="455"/>
    </location>
</feature>
<gene>
    <name evidence="8 14" type="primary">fucK</name>
    <name evidence="13" type="ordered locus">PAU_00701</name>
    <name evidence="14" type="ORF">PA-RVA13-1313</name>
</gene>
<dbReference type="InterPro" id="IPR043129">
    <property type="entry name" value="ATPase_NBD"/>
</dbReference>
<reference evidence="13 15" key="4">
    <citation type="journal article" date="2009" name="BMC Genomics">
        <title>Comparative genomics of the emerging human pathogen Photorhabdus asymbiotica with the insect pathogen Photorhabdus luminescens.</title>
        <authorList>
            <person name="Wilkinson P."/>
            <person name="Waterfield N.R."/>
            <person name="Crossman L."/>
            <person name="Corton C."/>
            <person name="Sanchez-Contreras M."/>
            <person name="Vlisidou I."/>
            <person name="Barron A."/>
            <person name="Bignell A."/>
            <person name="Clark L."/>
            <person name="Ormond D."/>
            <person name="Mayho M."/>
            <person name="Bason N."/>
            <person name="Smith F."/>
            <person name="Simmonds M."/>
            <person name="Churcher C."/>
            <person name="Harris D."/>
            <person name="Thompson N.R."/>
            <person name="Quail M."/>
            <person name="Parkhill J."/>
            <person name="ffrench-Constant R.H."/>
        </authorList>
    </citation>
    <scope>NUCLEOTIDE SEQUENCE [LARGE SCALE GENOMIC DNA]</scope>
    <source>
        <strain evidence="15">ATCC 43949 / 3105-77</strain>
        <strain evidence="13">ATCC43949</strain>
    </source>
</reference>
<dbReference type="PROSITE" id="PS00933">
    <property type="entry name" value="FGGY_KINASES_1"/>
    <property type="match status" value="1"/>
</dbReference>
<evidence type="ECO:0000256" key="3">
    <source>
        <dbReference type="ARBA" id="ARBA00022741"/>
    </source>
</evidence>
<comment type="pathway">
    <text evidence="8">Carbohydrate degradation; L-fucose degradation; L-lactaldehyde and glycerone phosphate from L-fucose: step 2/3.</text>
</comment>
<dbReference type="NCBIfam" id="TIGR02628">
    <property type="entry name" value="fuculo_kin_coli"/>
    <property type="match status" value="1"/>
</dbReference>
<dbReference type="PANTHER" id="PTHR43095">
    <property type="entry name" value="SUGAR KINASE"/>
    <property type="match status" value="1"/>
</dbReference>
<dbReference type="eggNOG" id="COG1070">
    <property type="taxonomic scope" value="Bacteria"/>
</dbReference>
<dbReference type="AlphaFoldDB" id="B6VMR1"/>
<keyword evidence="4 8" id="KW-0418">Kinase</keyword>
<feature type="domain" description="Carbohydrate kinase FGGY N-terminal" evidence="11">
    <location>
        <begin position="23"/>
        <end position="266"/>
    </location>
</feature>
<evidence type="ECO:0000256" key="7">
    <source>
        <dbReference type="ARBA" id="ARBA00023277"/>
    </source>
</evidence>
<sequence length="496" mass="54968">MLLAVPIVPPLSMTGDRMTQNAILVLDCGATNVRAIAIDPQGNVIAKESTLNTSEPDKTNPDWHLWPLDAILGRLASCCRVIIPKLSGYKIHAVTVTTFGVDGTLVNAKGDLLYPIISWKCPRTIPIVENIARYFSAEKLQTISGVGQFNFNTLYKLIWLKENYPTLLNQAHAWLFISSLINYRLTGVMSTDRTMAGTSQLLNIHHDQFSEEILDTISISAYLFPKLVSAGEPIGNLTPAAARKLNLPSGIPVISSGHDTQFALFGSGADLNQPILSSGTWEILMVRTPHVNTHILPHYVGSTCELDARKGLFNPGLQWLASGVLEWIRQLFWKDIPPSEAYPQMIHEALSVPPGSNNLSMNCHLLTSKAGWCGITLNTERRHFYRAALEALGYQLKQNLSLLEKISRFHAKELVLVGGGSRNHLWNQIKADILNLPIKVLNETETTVLGASFFAWSGAGYYESSEKAREQFAYHYELYTPGEHQAAYDSLAQDFI</sequence>
<reference evidence="13" key="2">
    <citation type="submission" date="2008-05" db="EMBL/GenBank/DDBJ databases">
        <authorList>
            <person name="Crossman L.C."/>
        </authorList>
    </citation>
    <scope>NUCLEOTIDE SEQUENCE</scope>
    <source>
        <strain evidence="13">ATCC43949</strain>
    </source>
</reference>
<reference evidence="14" key="3">
    <citation type="submission" date="2008-09" db="EMBL/GenBank/DDBJ databases">
        <authorList>
            <person name="Thomson N.R."/>
        </authorList>
    </citation>
    <scope>NUCLEOTIDE SEQUENCE</scope>
    <source>
        <strain evidence="14">ATCC 43949</strain>
    </source>
</reference>
<proteinExistence type="inferred from homology"/>
<comment type="function">
    <text evidence="8">Catalyzes the phosphorylation of L-fuculose.</text>
</comment>
<dbReference type="EMBL" id="FM162591">
    <property type="protein sequence ID" value="CAQ82793.1"/>
    <property type="molecule type" value="Genomic_DNA"/>
</dbReference>
<dbReference type="SUPFAM" id="SSF53067">
    <property type="entry name" value="Actin-like ATPase domain"/>
    <property type="match status" value="2"/>
</dbReference>
<dbReference type="PANTHER" id="PTHR43095:SF5">
    <property type="entry name" value="XYLULOSE KINASE"/>
    <property type="match status" value="1"/>
</dbReference>
<keyword evidence="5 8" id="KW-0067">ATP-binding</keyword>
<comment type="similarity">
    <text evidence="1 8 10">Belongs to the FGGY kinase family.</text>
</comment>
<dbReference type="GO" id="GO:0042355">
    <property type="term" value="P:L-fucose catabolic process"/>
    <property type="evidence" value="ECO:0007669"/>
    <property type="project" value="UniProtKB-UniRule"/>
</dbReference>
<evidence type="ECO:0000313" key="14">
    <source>
        <dbReference type="EMBL" id="CAR67441.1"/>
    </source>
</evidence>
<dbReference type="GO" id="GO:0005524">
    <property type="term" value="F:ATP binding"/>
    <property type="evidence" value="ECO:0007669"/>
    <property type="project" value="UniProtKB-UniRule"/>
</dbReference>
<dbReference type="InterPro" id="IPR018484">
    <property type="entry name" value="FGGY_N"/>
</dbReference>
<name>B6VMR1_PHOAA</name>
<dbReference type="KEGG" id="pay:PAU_00701"/>
<dbReference type="Gene3D" id="3.30.420.40">
    <property type="match status" value="2"/>
</dbReference>
<keyword evidence="3 8" id="KW-0547">Nucleotide-binding</keyword>
<dbReference type="EC" id="2.7.1.51" evidence="8 9"/>
<comment type="catalytic activity">
    <reaction evidence="8">
        <text>L-fuculose + ATP = L-fuculose 1-phosphate + ADP + H(+)</text>
        <dbReference type="Rhea" id="RHEA:12376"/>
        <dbReference type="ChEBI" id="CHEBI:15378"/>
        <dbReference type="ChEBI" id="CHEBI:17617"/>
        <dbReference type="ChEBI" id="CHEBI:30616"/>
        <dbReference type="ChEBI" id="CHEBI:57846"/>
        <dbReference type="ChEBI" id="CHEBI:456216"/>
        <dbReference type="EC" id="2.7.1.51"/>
    </reaction>
</comment>
<keyword evidence="7 8" id="KW-0119">Carbohydrate metabolism</keyword>
<evidence type="ECO:0000313" key="13">
    <source>
        <dbReference type="EMBL" id="CAQ82793.1"/>
    </source>
</evidence>
<dbReference type="InterPro" id="IPR018485">
    <property type="entry name" value="FGGY_C"/>
</dbReference>
<dbReference type="CDD" id="cd07773">
    <property type="entry name" value="ASKHA_NBD_FGGY_FK"/>
    <property type="match status" value="1"/>
</dbReference>
<dbReference type="PROSITE" id="PS00445">
    <property type="entry name" value="FGGY_KINASES_2"/>
    <property type="match status" value="1"/>
</dbReference>
<accession>C7BLE7</accession>
<dbReference type="HAMAP" id="MF_00986">
    <property type="entry name" value="Fuculokinase"/>
    <property type="match status" value="1"/>
</dbReference>
<dbReference type="InterPro" id="IPR018483">
    <property type="entry name" value="Carb_kinase_FGGY_CS"/>
</dbReference>
<dbReference type="Proteomes" id="UP000002747">
    <property type="component" value="Chromosome"/>
</dbReference>
<dbReference type="InterPro" id="IPR000577">
    <property type="entry name" value="Carb_kinase_FGGY"/>
</dbReference>
<evidence type="ECO:0000256" key="10">
    <source>
        <dbReference type="RuleBase" id="RU003733"/>
    </source>
</evidence>
<accession>B6VMR1</accession>
<dbReference type="InterPro" id="IPR050406">
    <property type="entry name" value="FGGY_Carb_Kinase"/>
</dbReference>
<protein>
    <recommendedName>
        <fullName evidence="8 9">L-fuculokinase</fullName>
        <ecNumber evidence="8 9">2.7.1.51</ecNumber>
    </recommendedName>
    <alternativeName>
        <fullName evidence="8">L-fuculose kinase</fullName>
    </alternativeName>
</protein>
<evidence type="ECO:0000256" key="2">
    <source>
        <dbReference type="ARBA" id="ARBA00022679"/>
    </source>
</evidence>
<keyword evidence="2 8" id="KW-0808">Transferase</keyword>
<evidence type="ECO:0000256" key="4">
    <source>
        <dbReference type="ARBA" id="ARBA00022777"/>
    </source>
</evidence>
<evidence type="ECO:0000256" key="6">
    <source>
        <dbReference type="ARBA" id="ARBA00023253"/>
    </source>
</evidence>
<reference evidence="14" key="1">
    <citation type="journal article" date="2008" name="Proc. Natl. Acad. Sci. U.S.A.">
        <title>Rapid virulence annotation (RVA): identification of virulence factors using a bacterial genome library and multiple invertebrate hosts.</title>
        <authorList>
            <person name="Waterfield N.R."/>
            <person name="Sanchez-Contreras M."/>
            <person name="Eleftherianos I."/>
            <person name="Dowling A."/>
            <person name="Wilkinson P."/>
            <person name="Parkhill J."/>
            <person name="Thomson N."/>
            <person name="Reynolds S.E."/>
            <person name="Bode H.B."/>
            <person name="Dorus S."/>
            <person name="Ffrench-Constant R.H."/>
        </authorList>
    </citation>
    <scope>NUCLEOTIDE SEQUENCE</scope>
    <source>
        <strain evidence="14">ATCC 43949</strain>
    </source>
</reference>
<evidence type="ECO:0000259" key="11">
    <source>
        <dbReference type="Pfam" id="PF00370"/>
    </source>
</evidence>
<evidence type="ECO:0000259" key="12">
    <source>
        <dbReference type="Pfam" id="PF02782"/>
    </source>
</evidence>
<evidence type="ECO:0000256" key="5">
    <source>
        <dbReference type="ARBA" id="ARBA00022840"/>
    </source>
</evidence>
<dbReference type="Pfam" id="PF00370">
    <property type="entry name" value="FGGY_N"/>
    <property type="match status" value="1"/>
</dbReference>
<keyword evidence="6 8" id="KW-0294">Fucose metabolism</keyword>
<evidence type="ECO:0000256" key="1">
    <source>
        <dbReference type="ARBA" id="ARBA00009156"/>
    </source>
</evidence>
<dbReference type="GO" id="GO:0008737">
    <property type="term" value="F:L-fuculokinase activity"/>
    <property type="evidence" value="ECO:0007669"/>
    <property type="project" value="UniProtKB-UniRule"/>
</dbReference>
<evidence type="ECO:0000256" key="9">
    <source>
        <dbReference type="NCBIfam" id="TIGR02628"/>
    </source>
</evidence>
<dbReference type="UniPathway" id="UPA00563">
    <property type="reaction ID" value="UER00625"/>
</dbReference>
<dbReference type="Pfam" id="PF02782">
    <property type="entry name" value="FGGY_C"/>
    <property type="match status" value="1"/>
</dbReference>
<organism evidence="14">
    <name type="scientific">Photorhabdus asymbiotica subsp. asymbiotica (strain ATCC 43949 / 3105-77)</name>
    <name type="common">Xenorhabdus luminescens (strain 2)</name>
    <dbReference type="NCBI Taxonomy" id="553480"/>
    <lineage>
        <taxon>Bacteria</taxon>
        <taxon>Pseudomonadati</taxon>
        <taxon>Pseudomonadota</taxon>
        <taxon>Gammaproteobacteria</taxon>
        <taxon>Enterobacterales</taxon>
        <taxon>Morganellaceae</taxon>
        <taxon>Photorhabdus</taxon>
    </lineage>
</organism>
<evidence type="ECO:0000313" key="15">
    <source>
        <dbReference type="Proteomes" id="UP000002747"/>
    </source>
</evidence>